<protein>
    <submittedName>
        <fullName evidence="1">1061_t:CDS:1</fullName>
    </submittedName>
</protein>
<dbReference type="EMBL" id="CAJVPI010000931">
    <property type="protein sequence ID" value="CAG8583144.1"/>
    <property type="molecule type" value="Genomic_DNA"/>
</dbReference>
<accession>A0A9N9BZ85</accession>
<dbReference type="AlphaFoldDB" id="A0A9N9BZ85"/>
<keyword evidence="2" id="KW-1185">Reference proteome</keyword>
<comment type="caution">
    <text evidence="1">The sequence shown here is derived from an EMBL/GenBank/DDBJ whole genome shotgun (WGS) entry which is preliminary data.</text>
</comment>
<name>A0A9N9BZ85_9GLOM</name>
<gene>
    <name evidence="1" type="ORF">PBRASI_LOCUS6730</name>
</gene>
<reference evidence="1" key="1">
    <citation type="submission" date="2021-06" db="EMBL/GenBank/DDBJ databases">
        <authorList>
            <person name="Kallberg Y."/>
            <person name="Tangrot J."/>
            <person name="Rosling A."/>
        </authorList>
    </citation>
    <scope>NUCLEOTIDE SEQUENCE</scope>
    <source>
        <strain evidence="1">BR232B</strain>
    </source>
</reference>
<evidence type="ECO:0000313" key="1">
    <source>
        <dbReference type="EMBL" id="CAG8583144.1"/>
    </source>
</evidence>
<sequence>MVSSASSREEQNLQRAVAEAFDIDYLDPFDSASRFFEYLKMRLREWDRKSTGYPLATNPVIAHFDTICSETNFDLEHCVDKMVSFLAAAITCLHEHVLKRTVPSTKSKQKTKNSNAGSKLTPKEWWDYHVSNNKTQLEFWEKVISKANEIDNEHFKTSALNPSDKDRVR</sequence>
<proteinExistence type="predicted"/>
<organism evidence="1 2">
    <name type="scientific">Paraglomus brasilianum</name>
    <dbReference type="NCBI Taxonomy" id="144538"/>
    <lineage>
        <taxon>Eukaryota</taxon>
        <taxon>Fungi</taxon>
        <taxon>Fungi incertae sedis</taxon>
        <taxon>Mucoromycota</taxon>
        <taxon>Glomeromycotina</taxon>
        <taxon>Glomeromycetes</taxon>
        <taxon>Paraglomerales</taxon>
        <taxon>Paraglomeraceae</taxon>
        <taxon>Paraglomus</taxon>
    </lineage>
</organism>
<dbReference type="Proteomes" id="UP000789739">
    <property type="component" value="Unassembled WGS sequence"/>
</dbReference>
<evidence type="ECO:0000313" key="2">
    <source>
        <dbReference type="Proteomes" id="UP000789739"/>
    </source>
</evidence>